<dbReference type="SUPFAM" id="SSF56349">
    <property type="entry name" value="DNA breaking-rejoining enzymes"/>
    <property type="match status" value="1"/>
</dbReference>
<dbReference type="AlphaFoldDB" id="A0A9W7CPG4"/>
<comment type="caution">
    <text evidence="1">The sequence shown here is derived from an EMBL/GenBank/DDBJ whole genome shotgun (WGS) entry which is preliminary data.</text>
</comment>
<evidence type="ECO:0000313" key="2">
    <source>
        <dbReference type="Proteomes" id="UP001165121"/>
    </source>
</evidence>
<accession>A0A9W7CPG4</accession>
<dbReference type="EMBL" id="BSXT01000913">
    <property type="protein sequence ID" value="GMF36149.1"/>
    <property type="molecule type" value="Genomic_DNA"/>
</dbReference>
<reference evidence="1" key="1">
    <citation type="submission" date="2023-04" db="EMBL/GenBank/DDBJ databases">
        <title>Phytophthora fragariaefolia NBRC 109709.</title>
        <authorList>
            <person name="Ichikawa N."/>
            <person name="Sato H."/>
            <person name="Tonouchi N."/>
        </authorList>
    </citation>
    <scope>NUCLEOTIDE SEQUENCE</scope>
    <source>
        <strain evidence="1">NBRC 109709</strain>
    </source>
</reference>
<name>A0A9W7CPG4_9STRA</name>
<dbReference type="Proteomes" id="UP001165121">
    <property type="component" value="Unassembled WGS sequence"/>
</dbReference>
<keyword evidence="2" id="KW-1185">Reference proteome</keyword>
<dbReference type="InterPro" id="IPR011010">
    <property type="entry name" value="DNA_brk_join_enz"/>
</dbReference>
<dbReference type="OrthoDB" id="129120at2759"/>
<sequence length="313" mass="35141">MRGLKKRNNAEFTQRQATPISLDMLRVLHSHLASAEGFTEASRLWFTAVSAFAFYSMCRMNEVLSLQWKILTLGLTRQSVSDHTSSISYASYKLEGRKTEVAEGRCYHLHHLDEGVRPIEALYHVKAWLEYIQTKTDHRWSDTDYVFPALSKISKNVLKADTASTGCENARLEWGKKMSEPAFISDENKQLADCLAPDREGHTGCSTAFTGRKRNVASNFKKTSTEASLEKRLKALDNSTNALEEKMNTQIAIHQPGMVSTPEPSCDQYDCSELVSIILQQKIGTIVSNVLEGGSVSSFIQADMRVEPSRQHE</sequence>
<organism evidence="1 2">
    <name type="scientific">Phytophthora fragariaefolia</name>
    <dbReference type="NCBI Taxonomy" id="1490495"/>
    <lineage>
        <taxon>Eukaryota</taxon>
        <taxon>Sar</taxon>
        <taxon>Stramenopiles</taxon>
        <taxon>Oomycota</taxon>
        <taxon>Peronosporomycetes</taxon>
        <taxon>Peronosporales</taxon>
        <taxon>Peronosporaceae</taxon>
        <taxon>Phytophthora</taxon>
    </lineage>
</organism>
<evidence type="ECO:0000313" key="1">
    <source>
        <dbReference type="EMBL" id="GMF36149.1"/>
    </source>
</evidence>
<protein>
    <submittedName>
        <fullName evidence="1">Unnamed protein product</fullName>
    </submittedName>
</protein>
<dbReference type="GO" id="GO:0003677">
    <property type="term" value="F:DNA binding"/>
    <property type="evidence" value="ECO:0007669"/>
    <property type="project" value="InterPro"/>
</dbReference>
<proteinExistence type="predicted"/>
<gene>
    <name evidence="1" type="ORF">Pfra01_000978200</name>
</gene>